<dbReference type="EMBL" id="BNJF01000001">
    <property type="protein sequence ID" value="GHO43070.1"/>
    <property type="molecule type" value="Genomic_DNA"/>
</dbReference>
<dbReference type="CDD" id="cd07726">
    <property type="entry name" value="ST1585-like_MBL-fold"/>
    <property type="match status" value="1"/>
</dbReference>
<reference evidence="2" key="1">
    <citation type="submission" date="2020-10" db="EMBL/GenBank/DDBJ databases">
        <title>Taxonomic study of unclassified bacteria belonging to the class Ktedonobacteria.</title>
        <authorList>
            <person name="Yabe S."/>
            <person name="Wang C.M."/>
            <person name="Zheng Y."/>
            <person name="Sakai Y."/>
            <person name="Cavaletti L."/>
            <person name="Monciardini P."/>
            <person name="Donadio S."/>
        </authorList>
    </citation>
    <scope>NUCLEOTIDE SEQUENCE</scope>
    <source>
        <strain evidence="2">SOSP1-1</strain>
    </source>
</reference>
<gene>
    <name evidence="2" type="ORF">KSX_12330</name>
</gene>
<dbReference type="GO" id="GO:0016787">
    <property type="term" value="F:hydrolase activity"/>
    <property type="evidence" value="ECO:0007669"/>
    <property type="project" value="UniProtKB-KW"/>
</dbReference>
<sequence>MTEVTQLRPGIWQISLPFQGEHDIIGAYLLADGGEIALIDPGPGSTSEALLDGIRQAGFDPARVTHLLATHIHLDHTGGIGTLLHTMPEARVLVHSKGASHLINPDKLITSSARIYGERMQELWGSIDPVPEHNVQIINDGDVLTIAQRRLEVHYTPGHASHHIIFFDVHSGDLFAGDVAGVRLQGVDYVRPPTPPPDLDIEAWSASIDTLKRLRPDVLYLAHFGPTSTPIPHLEHLREKLYSWGDFVLHAMRDGLSEGAIIDRLIEHVQPELKRVSSEERTLKRYEIATNYAMTVQGYMRYWRKRHPERLQP</sequence>
<evidence type="ECO:0000313" key="2">
    <source>
        <dbReference type="EMBL" id="GHO43070.1"/>
    </source>
</evidence>
<proteinExistence type="predicted"/>
<evidence type="ECO:0000259" key="1">
    <source>
        <dbReference type="SMART" id="SM00849"/>
    </source>
</evidence>
<accession>A0A8J3MS82</accession>
<keyword evidence="3" id="KW-1185">Reference proteome</keyword>
<dbReference type="InterPro" id="IPR036866">
    <property type="entry name" value="RibonucZ/Hydroxyglut_hydro"/>
</dbReference>
<dbReference type="SMART" id="SM00849">
    <property type="entry name" value="Lactamase_B"/>
    <property type="match status" value="1"/>
</dbReference>
<dbReference type="Gene3D" id="3.60.15.10">
    <property type="entry name" value="Ribonuclease Z/Hydroxyacylglutathione hydrolase-like"/>
    <property type="match status" value="1"/>
</dbReference>
<keyword evidence="2" id="KW-0378">Hydrolase</keyword>
<dbReference type="Proteomes" id="UP000612362">
    <property type="component" value="Unassembled WGS sequence"/>
</dbReference>
<dbReference type="InterPro" id="IPR050855">
    <property type="entry name" value="NDM-1-like"/>
</dbReference>
<dbReference type="PANTHER" id="PTHR42951">
    <property type="entry name" value="METALLO-BETA-LACTAMASE DOMAIN-CONTAINING"/>
    <property type="match status" value="1"/>
</dbReference>
<name>A0A8J3MS82_9CHLR</name>
<dbReference type="PANTHER" id="PTHR42951:SF22">
    <property type="entry name" value="METALLO BETA-LACTAMASE SUPERFAMILY LIPOPROTEIN"/>
    <property type="match status" value="1"/>
</dbReference>
<dbReference type="Pfam" id="PF00753">
    <property type="entry name" value="Lactamase_B"/>
    <property type="match status" value="1"/>
</dbReference>
<dbReference type="InterPro" id="IPR037482">
    <property type="entry name" value="ST1585_MBL-fold"/>
</dbReference>
<protein>
    <submittedName>
        <fullName evidence="2">MBL fold hydrolase</fullName>
    </submittedName>
</protein>
<organism evidence="2 3">
    <name type="scientific">Ktedonospora formicarum</name>
    <dbReference type="NCBI Taxonomy" id="2778364"/>
    <lineage>
        <taxon>Bacteria</taxon>
        <taxon>Bacillati</taxon>
        <taxon>Chloroflexota</taxon>
        <taxon>Ktedonobacteria</taxon>
        <taxon>Ktedonobacterales</taxon>
        <taxon>Ktedonobacteraceae</taxon>
        <taxon>Ktedonospora</taxon>
    </lineage>
</organism>
<comment type="caution">
    <text evidence="2">The sequence shown here is derived from an EMBL/GenBank/DDBJ whole genome shotgun (WGS) entry which is preliminary data.</text>
</comment>
<dbReference type="AlphaFoldDB" id="A0A8J3MS82"/>
<evidence type="ECO:0000313" key="3">
    <source>
        <dbReference type="Proteomes" id="UP000612362"/>
    </source>
</evidence>
<dbReference type="InterPro" id="IPR001279">
    <property type="entry name" value="Metallo-B-lactamas"/>
</dbReference>
<dbReference type="SUPFAM" id="SSF56281">
    <property type="entry name" value="Metallo-hydrolase/oxidoreductase"/>
    <property type="match status" value="1"/>
</dbReference>
<feature type="domain" description="Metallo-beta-lactamase" evidence="1">
    <location>
        <begin position="24"/>
        <end position="223"/>
    </location>
</feature>